<dbReference type="SMART" id="SM00893">
    <property type="entry name" value="ETF"/>
    <property type="match status" value="1"/>
</dbReference>
<dbReference type="Proteomes" id="UP000271472">
    <property type="component" value="Unassembled WGS sequence"/>
</dbReference>
<reference evidence="4" key="1">
    <citation type="submission" date="2012-01" db="EMBL/GenBank/DDBJ databases">
        <authorList>
            <person name="Schroeder C."/>
            <person name="Matthies A."/>
            <person name="Engst W."/>
            <person name="Blaut M."/>
            <person name="Braune A."/>
        </authorList>
    </citation>
    <scope>NUCLEOTIDE SEQUENCE</scope>
    <source>
        <strain evidence="4">HE8</strain>
    </source>
</reference>
<dbReference type="InterPro" id="IPR014729">
    <property type="entry name" value="Rossmann-like_a/b/a_fold"/>
</dbReference>
<dbReference type="Pfam" id="PF01012">
    <property type="entry name" value="ETF"/>
    <property type="match status" value="1"/>
</dbReference>
<dbReference type="EMBL" id="JQ358709">
    <property type="protein sequence ID" value="AFV15448.1"/>
    <property type="molecule type" value="Genomic_DNA"/>
</dbReference>
<gene>
    <name evidence="4" type="primary">ifcB</name>
    <name evidence="5" type="ORF">DMP05_08495</name>
</gene>
<organism evidence="4">
    <name type="scientific">Slackia isoflavoniconvertens</name>
    <dbReference type="NCBI Taxonomy" id="572010"/>
    <lineage>
        <taxon>Bacteria</taxon>
        <taxon>Bacillati</taxon>
        <taxon>Actinomycetota</taxon>
        <taxon>Coriobacteriia</taxon>
        <taxon>Eggerthellales</taxon>
        <taxon>Eggerthellaceae</taxon>
        <taxon>Slackia</taxon>
    </lineage>
</organism>
<dbReference type="InterPro" id="IPR014730">
    <property type="entry name" value="ETF_a/b_N"/>
</dbReference>
<evidence type="ECO:0000256" key="1">
    <source>
        <dbReference type="ARBA" id="ARBA00011355"/>
    </source>
</evidence>
<comment type="subunit">
    <text evidence="1">Heterodimer of an alpha and a beta subunit.</text>
</comment>
<dbReference type="GO" id="GO:0009055">
    <property type="term" value="F:electron transfer activity"/>
    <property type="evidence" value="ECO:0007669"/>
    <property type="project" value="InterPro"/>
</dbReference>
<dbReference type="Gene3D" id="3.40.50.620">
    <property type="entry name" value="HUPs"/>
    <property type="match status" value="1"/>
</dbReference>
<evidence type="ECO:0000313" key="6">
    <source>
        <dbReference type="Proteomes" id="UP000271472"/>
    </source>
</evidence>
<accession>M9NZ69</accession>
<dbReference type="GeneID" id="98663271"/>
<proteinExistence type="predicted"/>
<name>M9NZ69_9ACTN</name>
<protein>
    <submittedName>
        <fullName evidence="5">Electron transfer flavoprotein subunit alpha</fullName>
    </submittedName>
    <submittedName>
        <fullName evidence="4">Putative electron transfer flavoprotein beta-subunit</fullName>
    </submittedName>
</protein>
<evidence type="ECO:0000256" key="2">
    <source>
        <dbReference type="ARBA" id="ARBA00025649"/>
    </source>
</evidence>
<dbReference type="PANTHER" id="PTHR21294">
    <property type="entry name" value="ELECTRON TRANSFER FLAVOPROTEIN BETA-SUBUNIT"/>
    <property type="match status" value="1"/>
</dbReference>
<dbReference type="InterPro" id="IPR012255">
    <property type="entry name" value="ETF_b"/>
</dbReference>
<dbReference type="EMBL" id="QIBZ01000017">
    <property type="protein sequence ID" value="RNM33398.1"/>
    <property type="molecule type" value="Genomic_DNA"/>
</dbReference>
<evidence type="ECO:0000259" key="3">
    <source>
        <dbReference type="SMART" id="SM00893"/>
    </source>
</evidence>
<feature type="domain" description="Electron transfer flavoprotein alpha/beta-subunit N-terminal" evidence="3">
    <location>
        <begin position="21"/>
        <end position="201"/>
    </location>
</feature>
<evidence type="ECO:0000313" key="5">
    <source>
        <dbReference type="EMBL" id="RNM33398.1"/>
    </source>
</evidence>
<reference evidence="6" key="3">
    <citation type="submission" date="2018-05" db="EMBL/GenBank/DDBJ databases">
        <title>Genome Sequencing of selected type strains of the family Eggerthellaceae.</title>
        <authorList>
            <person name="Danylec N."/>
            <person name="Stoll D.A."/>
            <person name="Doetsch A."/>
            <person name="Huch M."/>
        </authorList>
    </citation>
    <scope>NUCLEOTIDE SEQUENCE [LARGE SCALE GENOMIC DNA]</scope>
    <source>
        <strain evidence="6">DSM 22006</strain>
    </source>
</reference>
<evidence type="ECO:0000313" key="4">
    <source>
        <dbReference type="EMBL" id="AFV15448.1"/>
    </source>
</evidence>
<reference evidence="5" key="4">
    <citation type="journal article" date="2019" name="Microbiol. Resour. Announc.">
        <title>Draft Genome Sequences of Type Strains of Gordonibacter faecihominis, Paraeggerthella hongkongensis, Parvibacter caecicola,Slackia equolifaciens, Slackia faecicanis, and Slackia isoflavoniconvertens.</title>
        <authorList>
            <person name="Danylec N."/>
            <person name="Stoll D.A."/>
            <person name="Dotsch A."/>
            <person name="Huch M."/>
        </authorList>
    </citation>
    <scope>NUCLEOTIDE SEQUENCE</scope>
    <source>
        <strain evidence="5">DSM 22006</strain>
    </source>
</reference>
<keyword evidence="6" id="KW-1185">Reference proteome</keyword>
<comment type="function">
    <text evidence="2">The electron transfer flavoprotein serves as a specific electron acceptor for other dehydrogenases. It transfers the electrons to the main respiratory chain via ETF-ubiquinone oxidoreductase (ETF dehydrogenase).</text>
</comment>
<dbReference type="SUPFAM" id="SSF52402">
    <property type="entry name" value="Adenine nucleotide alpha hydrolases-like"/>
    <property type="match status" value="1"/>
</dbReference>
<reference evidence="4" key="2">
    <citation type="journal article" date="2013" name="Appl. Environ. Microbiol.">
        <title>Identification and Expression of Genes Involved in the Conversion of Daidzein and Genistein by the Equol-Forming Bacterium Slackia isoflavoniconvertens.</title>
        <authorList>
            <person name="Schroder C."/>
            <person name="Matthies A."/>
            <person name="Engst W."/>
            <person name="Blaut M."/>
            <person name="Braune A."/>
        </authorList>
    </citation>
    <scope>NUCLEOTIDE SEQUENCE</scope>
    <source>
        <strain evidence="4">HE8</strain>
    </source>
</reference>
<dbReference type="OrthoDB" id="9804960at2"/>
<dbReference type="AlphaFoldDB" id="M9NZ69"/>
<sequence length="240" mass="24693">MTTIAIFKWAMDPHDERVGVDGNVKWSANKPVAGDDDHEVVKVALGIAGEGEVVGMTMAGGDTAFAAARGAKRTIAIEGVDALAQPVELAGALAAAVRAQEGVDAVVIGDSAWEPMVPSLLASMLGWPCVLAADGARREGDALVVTRRFGAGTQDVQVDSPAVIAVAARREEESKPGMRAVLAARKLPVEKIAGSAEGFVHMDSQGTHAPESAPARIFDGTNPEAAVEQLVAALKAEGVL</sequence>
<dbReference type="RefSeq" id="WP_123220039.1">
    <property type="nucleotide sequence ID" value="NZ_JACHYQ010000003.1"/>
</dbReference>